<dbReference type="OrthoDB" id="8526848at2"/>
<evidence type="ECO:0000313" key="3">
    <source>
        <dbReference type="Proteomes" id="UP000192769"/>
    </source>
</evidence>
<organism evidence="2 3">
    <name type="scientific">Pantoea latae</name>
    <dbReference type="NCBI Taxonomy" id="1964541"/>
    <lineage>
        <taxon>Bacteria</taxon>
        <taxon>Pseudomonadati</taxon>
        <taxon>Pseudomonadota</taxon>
        <taxon>Gammaproteobacteria</taxon>
        <taxon>Enterobacterales</taxon>
        <taxon>Erwiniaceae</taxon>
        <taxon>Pantoea</taxon>
    </lineage>
</organism>
<evidence type="ECO:0000313" key="2">
    <source>
        <dbReference type="EMBL" id="OQP30800.1"/>
    </source>
</evidence>
<dbReference type="InterPro" id="IPR010982">
    <property type="entry name" value="Lambda_DNA-bd_dom_sf"/>
</dbReference>
<reference evidence="2 3" key="1">
    <citation type="submission" date="2017-02" db="EMBL/GenBank/DDBJ databases">
        <title>Whole genome shotgun sequence of Pantoea agglomerans strain AS1 isolated from a cycad, Zamia floridana in Central Florida, USA.</title>
        <authorList>
            <person name="Lata P."/>
            <person name="Govindarajan S."/>
            <person name="Qi F."/>
            <person name="Li J.-L."/>
            <person name="Maurya S.K."/>
            <person name="Sahoo M.K."/>
        </authorList>
    </citation>
    <scope>NUCLEOTIDE SEQUENCE [LARGE SCALE GENOMIC DNA]</scope>
    <source>
        <strain evidence="2 3">AS1</strain>
    </source>
</reference>
<dbReference type="InterPro" id="IPR039554">
    <property type="entry name" value="HigA2-like_HTH"/>
</dbReference>
<name>A0A1V9DA85_9GAMM</name>
<dbReference type="EMBL" id="MWUE01000033">
    <property type="protein sequence ID" value="OQP30800.1"/>
    <property type="molecule type" value="Genomic_DNA"/>
</dbReference>
<comment type="caution">
    <text evidence="2">The sequence shown here is derived from an EMBL/GenBank/DDBJ whole genome shotgun (WGS) entry which is preliminary data.</text>
</comment>
<dbReference type="RefSeq" id="WP_081142170.1">
    <property type="nucleotide sequence ID" value="NZ_MWUE01000033.1"/>
</dbReference>
<gene>
    <name evidence="2" type="ORF">B2J69_21460</name>
</gene>
<keyword evidence="3" id="KW-1185">Reference proteome</keyword>
<dbReference type="Proteomes" id="UP000192769">
    <property type="component" value="Unassembled WGS sequence"/>
</dbReference>
<dbReference type="Gene3D" id="1.10.260.40">
    <property type="entry name" value="lambda repressor-like DNA-binding domains"/>
    <property type="match status" value="1"/>
</dbReference>
<evidence type="ECO:0000259" key="1">
    <source>
        <dbReference type="Pfam" id="PF13744"/>
    </source>
</evidence>
<dbReference type="GO" id="GO:0003677">
    <property type="term" value="F:DNA binding"/>
    <property type="evidence" value="ECO:0007669"/>
    <property type="project" value="InterPro"/>
</dbReference>
<dbReference type="Pfam" id="PF13744">
    <property type="entry name" value="HTH_37"/>
    <property type="match status" value="1"/>
</dbReference>
<sequence length="112" mass="12579">MKQQPRDLVQNITQPDDNLFSELGFSDGEAARLQAESDREIALLINMKKQMMTEIAQWMQAQAIRQVDAAAIMHISRPRVSDVVNLKTEKFTLDALIGMATSIGKKVHLVVE</sequence>
<dbReference type="SUPFAM" id="SSF47413">
    <property type="entry name" value="lambda repressor-like DNA-binding domains"/>
    <property type="match status" value="1"/>
</dbReference>
<feature type="domain" description="HigA2-like helix-turn-helix" evidence="1">
    <location>
        <begin position="45"/>
        <end position="112"/>
    </location>
</feature>
<proteinExistence type="predicted"/>
<accession>A0A1V9DA85</accession>
<protein>
    <submittedName>
        <fullName evidence="2">XRE family transcriptional regulator</fullName>
    </submittedName>
</protein>
<dbReference type="AlphaFoldDB" id="A0A1V9DA85"/>